<evidence type="ECO:0000313" key="5">
    <source>
        <dbReference type="Proteomes" id="UP000535491"/>
    </source>
</evidence>
<dbReference type="InterPro" id="IPR005025">
    <property type="entry name" value="FMN_Rdtase-like_dom"/>
</dbReference>
<keyword evidence="1" id="KW-0285">Flavoprotein</keyword>
<dbReference type="RefSeq" id="WP_181753139.1">
    <property type="nucleotide sequence ID" value="NZ_JACEIQ010000016.1"/>
</dbReference>
<reference evidence="4 5" key="1">
    <citation type="submission" date="2020-07" db="EMBL/GenBank/DDBJ databases">
        <authorList>
            <person name="Feng H."/>
        </authorList>
    </citation>
    <scope>NUCLEOTIDE SEQUENCE [LARGE SCALE GENOMIC DNA]</scope>
    <source>
        <strain evidence="5">s-10</strain>
    </source>
</reference>
<dbReference type="Gene3D" id="3.40.50.360">
    <property type="match status" value="1"/>
</dbReference>
<name>A0A7W1WT55_9BACL</name>
<comment type="caution">
    <text evidence="4">The sequence shown here is derived from an EMBL/GenBank/DDBJ whole genome shotgun (WGS) entry which is preliminary data.</text>
</comment>
<accession>A0A7W1WT55</accession>
<dbReference type="Pfam" id="PF03358">
    <property type="entry name" value="FMN_red"/>
    <property type="match status" value="1"/>
</dbReference>
<evidence type="ECO:0000256" key="2">
    <source>
        <dbReference type="ARBA" id="ARBA00022643"/>
    </source>
</evidence>
<evidence type="ECO:0000259" key="3">
    <source>
        <dbReference type="Pfam" id="PF03358"/>
    </source>
</evidence>
<evidence type="ECO:0000256" key="1">
    <source>
        <dbReference type="ARBA" id="ARBA00022630"/>
    </source>
</evidence>
<keyword evidence="2" id="KW-0288">FMN</keyword>
<dbReference type="InterPro" id="IPR029039">
    <property type="entry name" value="Flavoprotein-like_sf"/>
</dbReference>
<dbReference type="InterPro" id="IPR051796">
    <property type="entry name" value="ISF_SsuE-like"/>
</dbReference>
<dbReference type="EMBL" id="JACEIQ010000016">
    <property type="protein sequence ID" value="MBA4495564.1"/>
    <property type="molecule type" value="Genomic_DNA"/>
</dbReference>
<dbReference type="PANTHER" id="PTHR43278:SF4">
    <property type="entry name" value="NAD(P)H-DEPENDENT FMN-CONTAINING OXIDOREDUCTASE YWQN-RELATED"/>
    <property type="match status" value="1"/>
</dbReference>
<protein>
    <submittedName>
        <fullName evidence="4">Flavodoxin family protein</fullName>
    </submittedName>
</protein>
<dbReference type="AlphaFoldDB" id="A0A7W1WT55"/>
<dbReference type="SUPFAM" id="SSF52218">
    <property type="entry name" value="Flavoproteins"/>
    <property type="match status" value="1"/>
</dbReference>
<sequence length="185" mass="21426">MTIAVIYGGTRQNGNTEILTEQAVQGLDVERIYLKDYQIQPVKDQRHTRDGFQEINDDYNLIIDRVLRHDILVFSTPIYWYSMSGIMKNFIDRWSQTLRDPKYPDFKARMSAKQAYVITVGGDEPYLKGLPLIRQFEYIFDFIGIPFAGYILGNGNKPGEIFQDKEALFAASQLQKKLNHHAEQV</sequence>
<dbReference type="PANTHER" id="PTHR43278">
    <property type="entry name" value="NAD(P)H-DEPENDENT FMN-CONTAINING OXIDOREDUCTASE YWQN-RELATED"/>
    <property type="match status" value="1"/>
</dbReference>
<proteinExistence type="predicted"/>
<organism evidence="4 5">
    <name type="scientific">Paenactinomyces guangxiensis</name>
    <dbReference type="NCBI Taxonomy" id="1490290"/>
    <lineage>
        <taxon>Bacteria</taxon>
        <taxon>Bacillati</taxon>
        <taxon>Bacillota</taxon>
        <taxon>Bacilli</taxon>
        <taxon>Bacillales</taxon>
        <taxon>Thermoactinomycetaceae</taxon>
        <taxon>Paenactinomyces</taxon>
    </lineage>
</organism>
<feature type="domain" description="NADPH-dependent FMN reductase-like" evidence="3">
    <location>
        <begin position="1"/>
        <end position="123"/>
    </location>
</feature>
<evidence type="ECO:0000313" key="4">
    <source>
        <dbReference type="EMBL" id="MBA4495564.1"/>
    </source>
</evidence>
<dbReference type="GO" id="GO:0016491">
    <property type="term" value="F:oxidoreductase activity"/>
    <property type="evidence" value="ECO:0007669"/>
    <property type="project" value="InterPro"/>
</dbReference>
<dbReference type="Proteomes" id="UP000535491">
    <property type="component" value="Unassembled WGS sequence"/>
</dbReference>
<keyword evidence="5" id="KW-1185">Reference proteome</keyword>
<gene>
    <name evidence="4" type="ORF">H1191_14775</name>
</gene>